<dbReference type="GO" id="GO:0016887">
    <property type="term" value="F:ATP hydrolysis activity"/>
    <property type="evidence" value="ECO:0007669"/>
    <property type="project" value="InterPro"/>
</dbReference>
<dbReference type="PROSITE" id="PS50893">
    <property type="entry name" value="ABC_TRANSPORTER_2"/>
    <property type="match status" value="1"/>
</dbReference>
<dbReference type="EMBL" id="PDKB01000013">
    <property type="protein sequence ID" value="RBQ28622.1"/>
    <property type="molecule type" value="Genomic_DNA"/>
</dbReference>
<proteinExistence type="predicted"/>
<accession>A0A366MTA7</accession>
<dbReference type="InterPro" id="IPR027417">
    <property type="entry name" value="P-loop_NTPase"/>
</dbReference>
<dbReference type="InterPro" id="IPR003439">
    <property type="entry name" value="ABC_transporter-like_ATP-bd"/>
</dbReference>
<evidence type="ECO:0000313" key="5">
    <source>
        <dbReference type="EMBL" id="RBQ28622.1"/>
    </source>
</evidence>
<evidence type="ECO:0000256" key="3">
    <source>
        <dbReference type="ARBA" id="ARBA00022840"/>
    </source>
</evidence>
<dbReference type="Gene3D" id="3.40.50.300">
    <property type="entry name" value="P-loop containing nucleotide triphosphate hydrolases"/>
    <property type="match status" value="1"/>
</dbReference>
<dbReference type="PANTHER" id="PTHR42781:SF4">
    <property type="entry name" value="SPERMIDINE_PUTRESCINE IMPORT ATP-BINDING PROTEIN POTA"/>
    <property type="match status" value="1"/>
</dbReference>
<dbReference type="RefSeq" id="WP_113894702.1">
    <property type="nucleotide sequence ID" value="NZ_JANJGA010000013.1"/>
</dbReference>
<organism evidence="5 6">
    <name type="scientific">Aliarcobacter vitoriensis</name>
    <dbReference type="NCBI Taxonomy" id="2011099"/>
    <lineage>
        <taxon>Bacteria</taxon>
        <taxon>Pseudomonadati</taxon>
        <taxon>Campylobacterota</taxon>
        <taxon>Epsilonproteobacteria</taxon>
        <taxon>Campylobacterales</taxon>
        <taxon>Arcobacteraceae</taxon>
        <taxon>Aliarcobacter</taxon>
    </lineage>
</organism>
<dbReference type="InterPro" id="IPR050093">
    <property type="entry name" value="ABC_SmlMolc_Importer"/>
</dbReference>
<keyword evidence="6" id="KW-1185">Reference proteome</keyword>
<comment type="caution">
    <text evidence="5">The sequence shown here is derived from an EMBL/GenBank/DDBJ whole genome shotgun (WGS) entry which is preliminary data.</text>
</comment>
<dbReference type="AlphaFoldDB" id="A0A366MTA7"/>
<evidence type="ECO:0000256" key="1">
    <source>
        <dbReference type="ARBA" id="ARBA00022448"/>
    </source>
</evidence>
<dbReference type="InterPro" id="IPR003593">
    <property type="entry name" value="AAA+_ATPase"/>
</dbReference>
<sequence length="284" mass="31531">MIKLDIKKELHGSSGKMLLAVDLNINSGEFIALSGVSGSGKTTILRTLAGLEEANGEIIVDNEIWLNDKISKPIQKRDIGFVFQDYALFPNLCVIDNLLYVTKDKELAKHLLNLTDMYELKNRYPNSLSGGQKQRVSLCRALMKRPKLLLLDEPLSALDPSMRVKLQNDILTLHKEFNTTSIMVSHDPSEMYKLASRVLVMSNGKIVEDGLPKDILLKTKGSQKFSFEGELLDIKKVDVINVAIIAIGQQIVEVVISENEAQNLEIGQIVNVSTKAFTPNLQGV</sequence>
<dbReference type="GO" id="GO:0005524">
    <property type="term" value="F:ATP binding"/>
    <property type="evidence" value="ECO:0007669"/>
    <property type="project" value="UniProtKB-KW"/>
</dbReference>
<reference evidence="5 6" key="1">
    <citation type="submission" date="2017-10" db="EMBL/GenBank/DDBJ databases">
        <title>Genomics of the genus Arcobacter.</title>
        <authorList>
            <person name="Perez-Cataluna A."/>
            <person name="Figueras M.J."/>
        </authorList>
    </citation>
    <scope>NUCLEOTIDE SEQUENCE [LARGE SCALE GENOMIC DNA]</scope>
    <source>
        <strain evidence="5 6">CECT 9230</strain>
    </source>
</reference>
<evidence type="ECO:0000256" key="2">
    <source>
        <dbReference type="ARBA" id="ARBA00022741"/>
    </source>
</evidence>
<protein>
    <submittedName>
        <fullName evidence="5">Molybdenum ABC transporter ATP-binding protein</fullName>
    </submittedName>
</protein>
<dbReference type="PANTHER" id="PTHR42781">
    <property type="entry name" value="SPERMIDINE/PUTRESCINE IMPORT ATP-BINDING PROTEIN POTA"/>
    <property type="match status" value="1"/>
</dbReference>
<name>A0A366MTA7_9BACT</name>
<keyword evidence="3 5" id="KW-0067">ATP-binding</keyword>
<evidence type="ECO:0000313" key="6">
    <source>
        <dbReference type="Proteomes" id="UP000252669"/>
    </source>
</evidence>
<gene>
    <name evidence="5" type="ORF">CRU91_07980</name>
</gene>
<dbReference type="PROSITE" id="PS00211">
    <property type="entry name" value="ABC_TRANSPORTER_1"/>
    <property type="match status" value="1"/>
</dbReference>
<dbReference type="OrthoDB" id="9809450at2"/>
<dbReference type="Pfam" id="PF00005">
    <property type="entry name" value="ABC_tran"/>
    <property type="match status" value="1"/>
</dbReference>
<feature type="domain" description="ABC transporter" evidence="4">
    <location>
        <begin position="1"/>
        <end position="228"/>
    </location>
</feature>
<evidence type="ECO:0000259" key="4">
    <source>
        <dbReference type="PROSITE" id="PS50893"/>
    </source>
</evidence>
<keyword evidence="2" id="KW-0547">Nucleotide-binding</keyword>
<dbReference type="InterPro" id="IPR017871">
    <property type="entry name" value="ABC_transporter-like_CS"/>
</dbReference>
<dbReference type="SUPFAM" id="SSF52540">
    <property type="entry name" value="P-loop containing nucleoside triphosphate hydrolases"/>
    <property type="match status" value="1"/>
</dbReference>
<keyword evidence="1" id="KW-0813">Transport</keyword>
<dbReference type="Proteomes" id="UP000252669">
    <property type="component" value="Unassembled WGS sequence"/>
</dbReference>
<dbReference type="SMART" id="SM00382">
    <property type="entry name" value="AAA"/>
    <property type="match status" value="1"/>
</dbReference>